<dbReference type="Proteomes" id="UP000029843">
    <property type="component" value="Unassembled WGS sequence"/>
</dbReference>
<dbReference type="SUPFAM" id="SSF54637">
    <property type="entry name" value="Thioesterase/thiol ester dehydrase-isomerase"/>
    <property type="match status" value="1"/>
</dbReference>
<organism evidence="2 3">
    <name type="scientific">Colwellia psychrerythraea</name>
    <name type="common">Vibrio psychroerythus</name>
    <dbReference type="NCBI Taxonomy" id="28229"/>
    <lineage>
        <taxon>Bacteria</taxon>
        <taxon>Pseudomonadati</taxon>
        <taxon>Pseudomonadota</taxon>
        <taxon>Gammaproteobacteria</taxon>
        <taxon>Alteromonadales</taxon>
        <taxon>Colwelliaceae</taxon>
        <taxon>Colwellia</taxon>
    </lineage>
</organism>
<dbReference type="CDD" id="cd03443">
    <property type="entry name" value="PaaI_thioesterase"/>
    <property type="match status" value="1"/>
</dbReference>
<dbReference type="OrthoDB" id="9792301at2"/>
<dbReference type="GO" id="GO:0016790">
    <property type="term" value="F:thiolester hydrolase activity"/>
    <property type="evidence" value="ECO:0007669"/>
    <property type="project" value="UniProtKB-ARBA"/>
</dbReference>
<evidence type="ECO:0000313" key="2">
    <source>
        <dbReference type="EMBL" id="KGJ90787.1"/>
    </source>
</evidence>
<evidence type="ECO:0000313" key="3">
    <source>
        <dbReference type="Proteomes" id="UP000029843"/>
    </source>
</evidence>
<evidence type="ECO:0000259" key="1">
    <source>
        <dbReference type="Pfam" id="PF03061"/>
    </source>
</evidence>
<gene>
    <name evidence="2" type="ORF">ND2E_0030</name>
</gene>
<proteinExistence type="predicted"/>
<name>A0A099KLF7_COLPS</name>
<accession>A0A099KLF7</accession>
<comment type="caution">
    <text evidence="2">The sequence shown here is derived from an EMBL/GenBank/DDBJ whole genome shotgun (WGS) entry which is preliminary data.</text>
</comment>
<dbReference type="InterPro" id="IPR006683">
    <property type="entry name" value="Thioestr_dom"/>
</dbReference>
<feature type="domain" description="Thioesterase" evidence="1">
    <location>
        <begin position="62"/>
        <end position="143"/>
    </location>
</feature>
<dbReference type="Pfam" id="PF03061">
    <property type="entry name" value="4HBT"/>
    <property type="match status" value="1"/>
</dbReference>
<dbReference type="EMBL" id="JQED01000031">
    <property type="protein sequence ID" value="KGJ90787.1"/>
    <property type="molecule type" value="Genomic_DNA"/>
</dbReference>
<sequence>MNEQAFQDCYPEELSHCYGCGKNNKDGHQLKSFWQHIDKNDLLASVTIARFTPSEVFTAIPGFVYGGMTASLIDCHGTGSASAMAYLAQNREMGSSPALRFVTGALNVNFLAPTPQGVELELIGRFSQVKERKIVVDITLSAGGVICSKGQVIAVLMPETMAPKK</sequence>
<protein>
    <submittedName>
        <fullName evidence="2">Thioesterase superfamily protein</fullName>
    </submittedName>
</protein>
<reference evidence="2 3" key="1">
    <citation type="submission" date="2014-08" db="EMBL/GenBank/DDBJ databases">
        <title>Genomic and Phenotypic Diversity of Colwellia psychrerythraea strains from Disparate Marine Basins.</title>
        <authorList>
            <person name="Techtmann S.M."/>
            <person name="Stelling S.C."/>
            <person name="Utturkar S.M."/>
            <person name="Alshibli N."/>
            <person name="Harris A."/>
            <person name="Brown S.D."/>
            <person name="Hazen T.C."/>
        </authorList>
    </citation>
    <scope>NUCLEOTIDE SEQUENCE [LARGE SCALE GENOMIC DNA]</scope>
    <source>
        <strain evidence="2 3">ND2E</strain>
    </source>
</reference>
<dbReference type="InterPro" id="IPR029069">
    <property type="entry name" value="HotDog_dom_sf"/>
</dbReference>
<dbReference type="AlphaFoldDB" id="A0A099KLF7"/>
<dbReference type="PATRIC" id="fig|28229.4.peg.2527"/>
<dbReference type="Gene3D" id="3.10.129.10">
    <property type="entry name" value="Hotdog Thioesterase"/>
    <property type="match status" value="1"/>
</dbReference>
<dbReference type="RefSeq" id="WP_033094224.1">
    <property type="nucleotide sequence ID" value="NZ_JQED01000031.1"/>
</dbReference>